<evidence type="ECO:0000313" key="5">
    <source>
        <dbReference type="Proteomes" id="UP000198981"/>
    </source>
</evidence>
<dbReference type="InterPro" id="IPR020568">
    <property type="entry name" value="Ribosomal_Su5_D2-typ_SF"/>
</dbReference>
<evidence type="ECO:0000256" key="2">
    <source>
        <dbReference type="SAM" id="MobiDB-lite"/>
    </source>
</evidence>
<dbReference type="PANTHER" id="PTHR32039">
    <property type="entry name" value="MAGNESIUM-CHELATASE SUBUNIT CHLI"/>
    <property type="match status" value="1"/>
</dbReference>
<evidence type="ECO:0000256" key="1">
    <source>
        <dbReference type="ARBA" id="ARBA00006354"/>
    </source>
</evidence>
<dbReference type="InterPro" id="IPR004482">
    <property type="entry name" value="Mg_chelat-rel"/>
</dbReference>
<protein>
    <submittedName>
        <fullName evidence="4">Magnesium chelatase family protein</fullName>
    </submittedName>
</protein>
<dbReference type="InterPro" id="IPR000523">
    <property type="entry name" value="Mg_chelatse_chII-like_cat_dom"/>
</dbReference>
<dbReference type="SMART" id="SM00382">
    <property type="entry name" value="AAA"/>
    <property type="match status" value="1"/>
</dbReference>
<dbReference type="CDD" id="cd00009">
    <property type="entry name" value="AAA"/>
    <property type="match status" value="1"/>
</dbReference>
<dbReference type="Pfam" id="PF01078">
    <property type="entry name" value="Mg_chelatase"/>
    <property type="match status" value="1"/>
</dbReference>
<evidence type="ECO:0000259" key="3">
    <source>
        <dbReference type="SMART" id="SM00382"/>
    </source>
</evidence>
<accession>A0A1G4YI95</accession>
<feature type="domain" description="AAA+ ATPase" evidence="3">
    <location>
        <begin position="211"/>
        <end position="394"/>
    </location>
</feature>
<feature type="region of interest" description="Disordered" evidence="2">
    <location>
        <begin position="171"/>
        <end position="191"/>
    </location>
</feature>
<dbReference type="InterPro" id="IPR014721">
    <property type="entry name" value="Ribsml_uS5_D2-typ_fold_subgr"/>
</dbReference>
<sequence length="507" mass="51855">MGQARTWSVGLVGVAGALVEVAVDDARGAPGLSLVGLPDAVVRQSVDRVRAAVRRCGWGFPDGRVTISLSPAAMPKQGAGFDLALAVAALAATGRTALRDVDRQVFLGEVGLDGSLRAVRGVLPGVLAARAGGFGTVVVPAANADEAALVPGVAVLAADHLRDVVEHLRRSGRSLPAHRPGAPPASLPGPDLSDVVGQATGRRAVEVAAAGGHHLFLTGPPGAGKTMLAERLPGLLPPLHDDVATEVTAVASVAGTLPPGAALIRRPPFEAPHHSASAVSLVGGGSGQIRPGSLSRAHGGVLFLDEAPEFPRTVLDALRQPLERGAVTIHRAHGSATFPCRAQLVLAANPCPCASPAGDAACTCGSLERRRYQARLSGPLLDRVDLRVQLPPVTRAAWLHGLAVPESTAVVAERVRVARAAAGERMAGTGLTTTAQVPGRMLRERWPLPRGALALAELALERGALSVRGLDRVVRVSWTLADLAGRTVPGPEEVGEALGLRLAGAAA</sequence>
<dbReference type="AlphaFoldDB" id="A0A1G4YI95"/>
<dbReference type="PANTHER" id="PTHR32039:SF7">
    <property type="entry name" value="COMPETENCE PROTEIN COMM"/>
    <property type="match status" value="1"/>
</dbReference>
<keyword evidence="5" id="KW-1185">Reference proteome</keyword>
<dbReference type="Gene3D" id="3.30.230.10">
    <property type="match status" value="1"/>
</dbReference>
<dbReference type="InterPro" id="IPR027417">
    <property type="entry name" value="P-loop_NTPase"/>
</dbReference>
<dbReference type="InterPro" id="IPR045006">
    <property type="entry name" value="CHLI-like"/>
</dbReference>
<dbReference type="NCBIfam" id="TIGR00368">
    <property type="entry name" value="YifB family Mg chelatase-like AAA ATPase"/>
    <property type="match status" value="1"/>
</dbReference>
<reference evidence="5" key="1">
    <citation type="submission" date="2016-10" db="EMBL/GenBank/DDBJ databases">
        <authorList>
            <person name="Varghese N."/>
            <person name="Submissions S."/>
        </authorList>
    </citation>
    <scope>NUCLEOTIDE SEQUENCE [LARGE SCALE GENOMIC DNA]</scope>
    <source>
        <strain evidence="5">DSM 45722</strain>
    </source>
</reference>
<organism evidence="4 5">
    <name type="scientific">Klenkia marina</name>
    <dbReference type="NCBI Taxonomy" id="1960309"/>
    <lineage>
        <taxon>Bacteria</taxon>
        <taxon>Bacillati</taxon>
        <taxon>Actinomycetota</taxon>
        <taxon>Actinomycetes</taxon>
        <taxon>Geodermatophilales</taxon>
        <taxon>Geodermatophilaceae</taxon>
        <taxon>Klenkia</taxon>
    </lineage>
</organism>
<dbReference type="SUPFAM" id="SSF54211">
    <property type="entry name" value="Ribosomal protein S5 domain 2-like"/>
    <property type="match status" value="1"/>
</dbReference>
<dbReference type="InterPro" id="IPR003593">
    <property type="entry name" value="AAA+_ATPase"/>
</dbReference>
<dbReference type="SUPFAM" id="SSF52540">
    <property type="entry name" value="P-loop containing nucleoside triphosphate hydrolases"/>
    <property type="match status" value="1"/>
</dbReference>
<name>A0A1G4YI95_9ACTN</name>
<dbReference type="OrthoDB" id="9813147at2"/>
<dbReference type="GO" id="GO:0005524">
    <property type="term" value="F:ATP binding"/>
    <property type="evidence" value="ECO:0007669"/>
    <property type="project" value="InterPro"/>
</dbReference>
<dbReference type="EMBL" id="FMUH01000004">
    <property type="protein sequence ID" value="SCX53196.1"/>
    <property type="molecule type" value="Genomic_DNA"/>
</dbReference>
<dbReference type="Gene3D" id="3.40.50.300">
    <property type="entry name" value="P-loop containing nucleotide triphosphate hydrolases"/>
    <property type="match status" value="1"/>
</dbReference>
<dbReference type="Pfam" id="PF13541">
    <property type="entry name" value="ChlI"/>
    <property type="match status" value="1"/>
</dbReference>
<gene>
    <name evidence="4" type="ORF">SAMN03159343_2935</name>
</gene>
<dbReference type="STRING" id="1960309.SAMN03159343_2935"/>
<proteinExistence type="inferred from homology"/>
<dbReference type="Pfam" id="PF13335">
    <property type="entry name" value="Mg_chelatase_C"/>
    <property type="match status" value="1"/>
</dbReference>
<dbReference type="InterPro" id="IPR025158">
    <property type="entry name" value="Mg_chelat-rel_C"/>
</dbReference>
<evidence type="ECO:0000313" key="4">
    <source>
        <dbReference type="EMBL" id="SCX53196.1"/>
    </source>
</evidence>
<dbReference type="Proteomes" id="UP000198981">
    <property type="component" value="Unassembled WGS sequence"/>
</dbReference>
<comment type="similarity">
    <text evidence="1">Belongs to the Mg-chelatase subunits D/I family. ComM subfamily.</text>
</comment>